<evidence type="ECO:0000256" key="1">
    <source>
        <dbReference type="SAM" id="MobiDB-lite"/>
    </source>
</evidence>
<proteinExistence type="predicted"/>
<dbReference type="OrthoDB" id="4702492at2759"/>
<evidence type="ECO:0000313" key="2">
    <source>
        <dbReference type="EMBL" id="EAQ91485.1"/>
    </source>
</evidence>
<dbReference type="eggNOG" id="ENOG502RJ8R">
    <property type="taxonomic scope" value="Eukaryota"/>
</dbReference>
<protein>
    <submittedName>
        <fullName evidence="2">Uncharacterized protein</fullName>
    </submittedName>
</protein>
<dbReference type="RefSeq" id="XP_001229936.1">
    <property type="nucleotide sequence ID" value="XM_001229935.1"/>
</dbReference>
<name>Q2H8N4_CHAGB</name>
<dbReference type="VEuPathDB" id="FungiDB:CHGG_03420"/>
<keyword evidence="3" id="KW-1185">Reference proteome</keyword>
<feature type="region of interest" description="Disordered" evidence="1">
    <location>
        <begin position="1"/>
        <end position="40"/>
    </location>
</feature>
<feature type="region of interest" description="Disordered" evidence="1">
    <location>
        <begin position="272"/>
        <end position="324"/>
    </location>
</feature>
<organism evidence="2 3">
    <name type="scientific">Chaetomium globosum (strain ATCC 6205 / CBS 148.51 / DSM 1962 / NBRC 6347 / NRRL 1970)</name>
    <name type="common">Soil fungus</name>
    <dbReference type="NCBI Taxonomy" id="306901"/>
    <lineage>
        <taxon>Eukaryota</taxon>
        <taxon>Fungi</taxon>
        <taxon>Dikarya</taxon>
        <taxon>Ascomycota</taxon>
        <taxon>Pezizomycotina</taxon>
        <taxon>Sordariomycetes</taxon>
        <taxon>Sordariomycetidae</taxon>
        <taxon>Sordariales</taxon>
        <taxon>Chaetomiaceae</taxon>
        <taxon>Chaetomium</taxon>
    </lineage>
</organism>
<dbReference type="InParanoid" id="Q2H8N4"/>
<dbReference type="Proteomes" id="UP000001056">
    <property type="component" value="Unassembled WGS sequence"/>
</dbReference>
<dbReference type="GeneID" id="4389614"/>
<sequence length="579" mass="64210">MDEGLAHGLPATDWQPPPVAPFQGSPAGAAFQGPPYFNPHAHQYRPRNSQVAEITHGLPNWEHGQQARPSPHSFGYRETNNTAQSAQTTYLAYRLDQLEERSEEEQKQRIRLEAKVDENAQTLAHILKELKAWRPQAVAAAVTNPVPTAANPNSEVPAVSDAPIPSIAADPINSVARQQLANQLSTKGFNLRPQQKNDRAHNDATDEPNSVAEMAARVPKRRVQPNQTSSQGESSKRAKTAHLNPAGASQSGPGRAASLPSLEARSTAVFRPRPEAQKSPQHPQQEPQQEQQQQQQEEGEAAANSAAPSTLPSAPADNNNPNNATDLRWAREFLAFIKRRDCRSDEEFLSLKKCVKGRVSFDFPLCTDSPTRRTKICYFLKVGGSLSTTLAPNPDSRPAGQPGVAREEVENLNSYETYLDQRCAAATNNAFRAFHPPKYVVPLGEVYRACRSSDGPGEVASTNFLVFMDVTGPRKSVWMMYRYEKAVEDRDRVQWRPVAIHNERDSVFSSSVRTFDAVCLLEDVRDWKGPAEEMIDMGRFGEALPEEQVIVHAAFYTPVLEKMREVLKTGWTPAVDQEE</sequence>
<feature type="compositionally biased region" description="Basic and acidic residues" evidence="1">
    <location>
        <begin position="195"/>
        <end position="204"/>
    </location>
</feature>
<reference evidence="3" key="1">
    <citation type="journal article" date="2015" name="Genome Announc.">
        <title>Draft genome sequence of the cellulolytic fungus Chaetomium globosum.</title>
        <authorList>
            <person name="Cuomo C.A."/>
            <person name="Untereiner W.A."/>
            <person name="Ma L.-J."/>
            <person name="Grabherr M."/>
            <person name="Birren B.W."/>
        </authorList>
    </citation>
    <scope>NUCLEOTIDE SEQUENCE [LARGE SCALE GENOMIC DNA]</scope>
    <source>
        <strain evidence="3">ATCC 6205 / CBS 148.51 / DSM 1962 / NBRC 6347 / NRRL 1970</strain>
    </source>
</reference>
<dbReference type="EMBL" id="CH408030">
    <property type="protein sequence ID" value="EAQ91485.1"/>
    <property type="molecule type" value="Genomic_DNA"/>
</dbReference>
<gene>
    <name evidence="2" type="ORF">CHGG_03420</name>
</gene>
<feature type="compositionally biased region" description="Low complexity" evidence="1">
    <location>
        <begin position="277"/>
        <end position="324"/>
    </location>
</feature>
<feature type="region of interest" description="Disordered" evidence="1">
    <location>
        <begin position="187"/>
        <end position="260"/>
    </location>
</feature>
<dbReference type="HOGENOM" id="CLU_499842_0_0_1"/>
<feature type="region of interest" description="Disordered" evidence="1">
    <location>
        <begin position="62"/>
        <end position="83"/>
    </location>
</feature>
<evidence type="ECO:0000313" key="3">
    <source>
        <dbReference type="Proteomes" id="UP000001056"/>
    </source>
</evidence>
<dbReference type="AlphaFoldDB" id="Q2H8N4"/>
<feature type="compositionally biased region" description="Polar residues" evidence="1">
    <location>
        <begin position="224"/>
        <end position="233"/>
    </location>
</feature>
<accession>Q2H8N4</accession>